<dbReference type="Proteomes" id="UP000663844">
    <property type="component" value="Unassembled WGS sequence"/>
</dbReference>
<sequence length="87" mass="9826">MPLLPSPIPPPVFDSDESDVASQQSTDSSSYLSSQFTQHTRLSYSPKYILNQQLSIHFDDSLSNQDDSSLNFDSILSTKPIYKNKKR</sequence>
<evidence type="ECO:0000313" key="2">
    <source>
        <dbReference type="EMBL" id="CAF4254492.1"/>
    </source>
</evidence>
<comment type="caution">
    <text evidence="2">The sequence shown here is derived from an EMBL/GenBank/DDBJ whole genome shotgun (WGS) entry which is preliminary data.</text>
</comment>
<feature type="compositionally biased region" description="Low complexity" evidence="1">
    <location>
        <begin position="20"/>
        <end position="35"/>
    </location>
</feature>
<evidence type="ECO:0000256" key="1">
    <source>
        <dbReference type="SAM" id="MobiDB-lite"/>
    </source>
</evidence>
<dbReference type="AlphaFoldDB" id="A0A820EUX0"/>
<evidence type="ECO:0000313" key="3">
    <source>
        <dbReference type="Proteomes" id="UP000663844"/>
    </source>
</evidence>
<feature type="non-terminal residue" evidence="2">
    <location>
        <position position="87"/>
    </location>
</feature>
<dbReference type="EMBL" id="CAJOAZ010012584">
    <property type="protein sequence ID" value="CAF4254492.1"/>
    <property type="molecule type" value="Genomic_DNA"/>
</dbReference>
<organism evidence="2 3">
    <name type="scientific">Adineta steineri</name>
    <dbReference type="NCBI Taxonomy" id="433720"/>
    <lineage>
        <taxon>Eukaryota</taxon>
        <taxon>Metazoa</taxon>
        <taxon>Spiralia</taxon>
        <taxon>Gnathifera</taxon>
        <taxon>Rotifera</taxon>
        <taxon>Eurotatoria</taxon>
        <taxon>Bdelloidea</taxon>
        <taxon>Adinetida</taxon>
        <taxon>Adinetidae</taxon>
        <taxon>Adineta</taxon>
    </lineage>
</organism>
<protein>
    <submittedName>
        <fullName evidence="2">Uncharacterized protein</fullName>
    </submittedName>
</protein>
<name>A0A820EUX0_9BILA</name>
<feature type="region of interest" description="Disordered" evidence="1">
    <location>
        <begin position="1"/>
        <end position="35"/>
    </location>
</feature>
<proteinExistence type="predicted"/>
<feature type="compositionally biased region" description="Pro residues" evidence="1">
    <location>
        <begin position="1"/>
        <end position="12"/>
    </location>
</feature>
<gene>
    <name evidence="2" type="ORF">OXD698_LOCUS43620</name>
</gene>
<reference evidence="2" key="1">
    <citation type="submission" date="2021-02" db="EMBL/GenBank/DDBJ databases">
        <authorList>
            <person name="Nowell W R."/>
        </authorList>
    </citation>
    <scope>NUCLEOTIDE SEQUENCE</scope>
</reference>
<accession>A0A820EUX0</accession>